<name>A0A2I2KY33_9ACTN</name>
<accession>A0A2I2KY33</accession>
<evidence type="ECO:0000256" key="1">
    <source>
        <dbReference type="SAM" id="MobiDB-lite"/>
    </source>
</evidence>
<feature type="region of interest" description="Disordered" evidence="1">
    <location>
        <begin position="1"/>
        <end position="23"/>
    </location>
</feature>
<proteinExistence type="predicted"/>
<reference evidence="2 3" key="1">
    <citation type="submission" date="2017-06" db="EMBL/GenBank/DDBJ databases">
        <authorList>
            <person name="Kim H.J."/>
            <person name="Triplett B.A."/>
        </authorList>
    </citation>
    <scope>NUCLEOTIDE SEQUENCE [LARGE SCALE GENOMIC DNA]</scope>
    <source>
        <strain evidence="2">FRACA_ARgP5</strain>
    </source>
</reference>
<keyword evidence="3" id="KW-1185">Reference proteome</keyword>
<feature type="compositionally biased region" description="Basic and acidic residues" evidence="1">
    <location>
        <begin position="11"/>
        <end position="23"/>
    </location>
</feature>
<dbReference type="EMBL" id="FZMO01000434">
    <property type="protein sequence ID" value="SNQ50573.1"/>
    <property type="molecule type" value="Genomic_DNA"/>
</dbReference>
<protein>
    <submittedName>
        <fullName evidence="2">Uncharacterized protein</fullName>
    </submittedName>
</protein>
<evidence type="ECO:0000313" key="3">
    <source>
        <dbReference type="Proteomes" id="UP000234331"/>
    </source>
</evidence>
<sequence length="102" mass="11127">MTRSARRPPAARRDARQRAVELSERVPREVDAERAHLPIKRQARDSQGVRGHLLVAGCFSQSLQDGLRLDPFQSVQLAPGGPGPQAVTYVGCDGGNCMMPSY</sequence>
<dbReference type="AlphaFoldDB" id="A0A2I2KY33"/>
<feature type="compositionally biased region" description="Basic residues" evidence="1">
    <location>
        <begin position="1"/>
        <end position="10"/>
    </location>
</feature>
<gene>
    <name evidence="2" type="ORF">FRACA_490005</name>
</gene>
<dbReference type="Proteomes" id="UP000234331">
    <property type="component" value="Unassembled WGS sequence"/>
</dbReference>
<organism evidence="2 3">
    <name type="scientific">Frankia canadensis</name>
    <dbReference type="NCBI Taxonomy" id="1836972"/>
    <lineage>
        <taxon>Bacteria</taxon>
        <taxon>Bacillati</taxon>
        <taxon>Actinomycetota</taxon>
        <taxon>Actinomycetes</taxon>
        <taxon>Frankiales</taxon>
        <taxon>Frankiaceae</taxon>
        <taxon>Frankia</taxon>
    </lineage>
</organism>
<evidence type="ECO:0000313" key="2">
    <source>
        <dbReference type="EMBL" id="SNQ50573.1"/>
    </source>
</evidence>